<feature type="transmembrane region" description="Helical" evidence="1">
    <location>
        <begin position="197"/>
        <end position="213"/>
    </location>
</feature>
<dbReference type="AlphaFoldDB" id="A0A516V7C3"/>
<reference evidence="3 4" key="1">
    <citation type="submission" date="2019-07" db="EMBL/GenBank/DDBJ databases">
        <title>Lysobacter weifangensis sp. nov., isolated from bensulfuron-methyl contaminated farmland soil.</title>
        <authorList>
            <person name="Zhao H."/>
        </authorList>
    </citation>
    <scope>NUCLEOTIDE SEQUENCE [LARGE SCALE GENOMIC DNA]</scope>
    <source>
        <strain evidence="3 4">CC-Bw-6</strain>
    </source>
</reference>
<feature type="transmembrane region" description="Helical" evidence="1">
    <location>
        <begin position="96"/>
        <end position="114"/>
    </location>
</feature>
<feature type="signal peptide" evidence="2">
    <location>
        <begin position="1"/>
        <end position="28"/>
    </location>
</feature>
<gene>
    <name evidence="3" type="ORF">FNZ56_11280</name>
</gene>
<feature type="transmembrane region" description="Helical" evidence="1">
    <location>
        <begin position="327"/>
        <end position="346"/>
    </location>
</feature>
<feature type="chain" id="PRO_5022148999" description="Glycosyltransferase RgtA/B/C/D-like domain-containing protein" evidence="2">
    <location>
        <begin position="29"/>
        <end position="491"/>
    </location>
</feature>
<evidence type="ECO:0000313" key="4">
    <source>
        <dbReference type="Proteomes" id="UP000315891"/>
    </source>
</evidence>
<feature type="transmembrane region" description="Helical" evidence="1">
    <location>
        <begin position="295"/>
        <end position="315"/>
    </location>
</feature>
<protein>
    <recommendedName>
        <fullName evidence="5">Glycosyltransferase RgtA/B/C/D-like domain-containing protein</fullName>
    </recommendedName>
</protein>
<evidence type="ECO:0000256" key="2">
    <source>
        <dbReference type="SAM" id="SignalP"/>
    </source>
</evidence>
<evidence type="ECO:0000256" key="1">
    <source>
        <dbReference type="SAM" id="Phobius"/>
    </source>
</evidence>
<sequence length="491" mass="53548">MKPSLSGMAWTRLLFGFLIAVFAANALAYAATTAGWIAVSDNWYFIDRIVYPYAHGNLHPQDLLVKRGAMDHAQPLRRLLLLANYEWFDLDFRIEALFATVAGMASFCLLGIGIRRELRAGGRAAGFFLVAMAAVYFSLSAPMVFTWSLLTLGFTSHFFLFLWLLTAWAVLEVPSPGRAATLVVATFLFGLVADDTALVATIAVVLAAALFGWRDRTRRGAAFLQVAACIVGIGLYLAFYKVAAPVAVDADAAAAHGSRLGGLVSQAGHAWQWILVPLSSSLVHRATLHAWFGDAAGVATVALGLACILAHLWFWKKALDGEINRTAFIAVSIMFLFYGLVAGILLGRVSEFGAEYLWQPRYGFIYRWHLLALLMMLVAQWPAMARAGQAARRARGVGVALAVLVVALQLPLGITAWKDARYTRHANAETARQLLEMGGDAAMQAPGKCAAQLVVCKFNDARRQRIIGFLERQHLNAFSPEVRARNGYPGD</sequence>
<proteinExistence type="predicted"/>
<name>A0A516V7C3_9GAMM</name>
<keyword evidence="1" id="KW-0812">Transmembrane</keyword>
<feature type="transmembrane region" description="Helical" evidence="1">
    <location>
        <begin position="121"/>
        <end position="139"/>
    </location>
</feature>
<keyword evidence="1" id="KW-1133">Transmembrane helix</keyword>
<evidence type="ECO:0000313" key="3">
    <source>
        <dbReference type="EMBL" id="QDQ74418.1"/>
    </source>
</evidence>
<dbReference type="EMBL" id="CP041742">
    <property type="protein sequence ID" value="QDQ74418.1"/>
    <property type="molecule type" value="Genomic_DNA"/>
</dbReference>
<evidence type="ECO:0008006" key="5">
    <source>
        <dbReference type="Google" id="ProtNLM"/>
    </source>
</evidence>
<dbReference type="RefSeq" id="WP_143879927.1">
    <property type="nucleotide sequence ID" value="NZ_BAABLZ010000001.1"/>
</dbReference>
<feature type="transmembrane region" description="Helical" evidence="1">
    <location>
        <begin position="220"/>
        <end position="239"/>
    </location>
</feature>
<keyword evidence="4" id="KW-1185">Reference proteome</keyword>
<keyword evidence="1" id="KW-0472">Membrane</keyword>
<keyword evidence="2" id="KW-0732">Signal</keyword>
<dbReference type="OrthoDB" id="5948305at2"/>
<accession>A0A516V7C3</accession>
<organism evidence="3 4">
    <name type="scientific">Pseudoluteimonas lycopersici</name>
    <dbReference type="NCBI Taxonomy" id="1324796"/>
    <lineage>
        <taxon>Bacteria</taxon>
        <taxon>Pseudomonadati</taxon>
        <taxon>Pseudomonadota</taxon>
        <taxon>Gammaproteobacteria</taxon>
        <taxon>Lysobacterales</taxon>
        <taxon>Lysobacteraceae</taxon>
        <taxon>Pseudoluteimonas</taxon>
    </lineage>
</organism>
<feature type="transmembrane region" description="Helical" evidence="1">
    <location>
        <begin position="366"/>
        <end position="385"/>
    </location>
</feature>
<feature type="transmembrane region" description="Helical" evidence="1">
    <location>
        <begin position="397"/>
        <end position="417"/>
    </location>
</feature>
<dbReference type="Proteomes" id="UP000315891">
    <property type="component" value="Chromosome"/>
</dbReference>